<feature type="compositionally biased region" description="Basic residues" evidence="1">
    <location>
        <begin position="132"/>
        <end position="146"/>
    </location>
</feature>
<reference evidence="2" key="1">
    <citation type="submission" date="2020-02" db="EMBL/GenBank/DDBJ databases">
        <authorList>
            <person name="Meier V. D."/>
        </authorList>
    </citation>
    <scope>NUCLEOTIDE SEQUENCE</scope>
    <source>
        <strain evidence="2">AVDCRST_MAG59</strain>
    </source>
</reference>
<evidence type="ECO:0000256" key="1">
    <source>
        <dbReference type="SAM" id="MobiDB-lite"/>
    </source>
</evidence>
<gene>
    <name evidence="2" type="ORF">AVDCRST_MAG59-2122</name>
</gene>
<feature type="compositionally biased region" description="Basic residues" evidence="1">
    <location>
        <begin position="42"/>
        <end position="52"/>
    </location>
</feature>
<proteinExistence type="predicted"/>
<feature type="compositionally biased region" description="Basic residues" evidence="1">
    <location>
        <begin position="81"/>
        <end position="96"/>
    </location>
</feature>
<feature type="region of interest" description="Disordered" evidence="1">
    <location>
        <begin position="1"/>
        <end position="268"/>
    </location>
</feature>
<feature type="non-terminal residue" evidence="2">
    <location>
        <position position="268"/>
    </location>
</feature>
<sequence length="268" mass="30581">GHDRQPRRRRRPARHRRPHLRQPPDARHRQVPHPRRDPRCAGRLRYRDRHRRPAADRLRRPGQPLDPRGHRPRPLRDPAQHRRLPHRRGGGPHRPHGAGDGSRRLGQAGGDPRPPLPAARPDRHAGSGPNAHFRRVRRAALHRRRPGAGPPAAGDRDGNGDAPRLAHRLRPGAGQPRRDRDHRRAGHRPGRRRRRHWCPFGRGTGDGDRRRRLPRQHRRRARPRPGADGRGDRRGGPGRPQGLPRRPHPPPALCGGQQSFGRCGRGEL</sequence>
<dbReference type="EMBL" id="CADCWF010000131">
    <property type="protein sequence ID" value="CAA9555445.1"/>
    <property type="molecule type" value="Genomic_DNA"/>
</dbReference>
<feature type="compositionally biased region" description="Basic and acidic residues" evidence="1">
    <location>
        <begin position="225"/>
        <end position="235"/>
    </location>
</feature>
<evidence type="ECO:0000313" key="2">
    <source>
        <dbReference type="EMBL" id="CAA9555445.1"/>
    </source>
</evidence>
<feature type="non-terminal residue" evidence="2">
    <location>
        <position position="1"/>
    </location>
</feature>
<dbReference type="AlphaFoldDB" id="A0A6J4USP7"/>
<feature type="compositionally biased region" description="Basic and acidic residues" evidence="1">
    <location>
        <begin position="22"/>
        <end position="40"/>
    </location>
</feature>
<feature type="compositionally biased region" description="Basic residues" evidence="1">
    <location>
        <begin position="180"/>
        <end position="197"/>
    </location>
</feature>
<dbReference type="GO" id="GO:1990107">
    <property type="term" value="F:thiazole synthase activity"/>
    <property type="evidence" value="ECO:0007669"/>
    <property type="project" value="UniProtKB-EC"/>
</dbReference>
<protein>
    <submittedName>
        <fullName evidence="2">Thiazole synthase</fullName>
        <ecNumber evidence="2">2.8.1.10</ecNumber>
    </submittedName>
</protein>
<feature type="compositionally biased region" description="Basic residues" evidence="1">
    <location>
        <begin position="1"/>
        <end position="20"/>
    </location>
</feature>
<keyword evidence="2" id="KW-0808">Transferase</keyword>
<name>A0A6J4USP7_9BACT</name>
<dbReference type="EC" id="2.8.1.10" evidence="2"/>
<organism evidence="2">
    <name type="scientific">uncultured Thermomicrobiales bacterium</name>
    <dbReference type="NCBI Taxonomy" id="1645740"/>
    <lineage>
        <taxon>Bacteria</taxon>
        <taxon>Pseudomonadati</taxon>
        <taxon>Thermomicrobiota</taxon>
        <taxon>Thermomicrobia</taxon>
        <taxon>Thermomicrobiales</taxon>
        <taxon>environmental samples</taxon>
    </lineage>
</organism>
<accession>A0A6J4USP7</accession>
<feature type="compositionally biased region" description="Basic residues" evidence="1">
    <location>
        <begin position="210"/>
        <end position="223"/>
    </location>
</feature>